<evidence type="ECO:0000256" key="5">
    <source>
        <dbReference type="ARBA" id="ARBA00023098"/>
    </source>
</evidence>
<accession>A0AAN7PMZ1</accession>
<dbReference type="GO" id="GO:0016788">
    <property type="term" value="F:hydrolase activity, acting on ester bonds"/>
    <property type="evidence" value="ECO:0007669"/>
    <property type="project" value="InterPro"/>
</dbReference>
<evidence type="ECO:0000256" key="7">
    <source>
        <dbReference type="PIRNR" id="PIRNR000862"/>
    </source>
</evidence>
<evidence type="ECO:0000256" key="2">
    <source>
        <dbReference type="ARBA" id="ARBA00022729"/>
    </source>
</evidence>
<comment type="similarity">
    <text evidence="1 7">Belongs to the AB hydrolase superfamily. Lipase family.</text>
</comment>
<sequence length="410" mass="46755">MRPIVIAVICLCIPKFSSEYIVKPDYKVRQAESYAVAEDAKLLVPELLKKYGYPCEIHNVTSKSGYNLVIHRVPYGKEGSTTNTRPAVYLQHGILSSSADWVLNQNNGLLYSLLDAGYDVWMPNVRGTRYSRKHNTLDPDKNAKQFWDFSWHDIAVDDVPSMIDYIIDHVKQEKIFYIAHSQGTTLFYVMCSELPEYNKKIRVMFSMAPIAWMGSMTSPLMKLIAMADWIVGPFLELIGMYEFLPQNSFYATIGDILCGDNSLLQPLCANALFAICGFNKEQMNETLIPTIMGHTPAGAATKQLLHYAQLHNSGQFRKWDYGFFGNIDHYGTFTPPSYNLNKVTAPVYLHYSKNDWLSSISDVTTLSRKLNNVVGKFTVPDHKFNHVDYLYGIDAYKLLYARIISLMKRH</sequence>
<comment type="caution">
    <text evidence="11">The sequence shown here is derived from an EMBL/GenBank/DDBJ whole genome shotgun (WGS) entry which is preliminary data.</text>
</comment>
<keyword evidence="4 7" id="KW-0442">Lipid degradation</keyword>
<evidence type="ECO:0000256" key="9">
    <source>
        <dbReference type="SAM" id="SignalP"/>
    </source>
</evidence>
<keyword evidence="6" id="KW-0325">Glycoprotein</keyword>
<keyword evidence="5" id="KW-0443">Lipid metabolism</keyword>
<dbReference type="Gene3D" id="3.40.50.1820">
    <property type="entry name" value="alpha/beta hydrolase"/>
    <property type="match status" value="1"/>
</dbReference>
<dbReference type="GO" id="GO:0016042">
    <property type="term" value="P:lipid catabolic process"/>
    <property type="evidence" value="ECO:0007669"/>
    <property type="project" value="UniProtKB-KW"/>
</dbReference>
<keyword evidence="12" id="KW-1185">Reference proteome</keyword>
<evidence type="ECO:0000256" key="8">
    <source>
        <dbReference type="PIRSR" id="PIRSR000862-1"/>
    </source>
</evidence>
<keyword evidence="3 7" id="KW-0378">Hydrolase</keyword>
<dbReference type="EMBL" id="JARPUR010000001">
    <property type="protein sequence ID" value="KAK4886631.1"/>
    <property type="molecule type" value="Genomic_DNA"/>
</dbReference>
<dbReference type="PIRSF" id="PIRSF000862">
    <property type="entry name" value="Steryl_ester_lip"/>
    <property type="match status" value="1"/>
</dbReference>
<evidence type="ECO:0000256" key="6">
    <source>
        <dbReference type="ARBA" id="ARBA00023180"/>
    </source>
</evidence>
<keyword evidence="2 9" id="KW-0732">Signal</keyword>
<gene>
    <name evidence="11" type="ORF">RN001_002902</name>
</gene>
<reference evidence="12" key="1">
    <citation type="submission" date="2023-01" db="EMBL/GenBank/DDBJ databases">
        <title>Key to firefly adult light organ development and bioluminescence: homeobox transcription factors regulate luciferase expression and transportation to peroxisome.</title>
        <authorList>
            <person name="Fu X."/>
        </authorList>
    </citation>
    <scope>NUCLEOTIDE SEQUENCE [LARGE SCALE GENOMIC DNA]</scope>
</reference>
<feature type="active site" description="Charge relay system" evidence="8">
    <location>
        <position position="386"/>
    </location>
</feature>
<dbReference type="FunFam" id="3.40.50.1820:FF:000021">
    <property type="entry name" value="Lipase"/>
    <property type="match status" value="1"/>
</dbReference>
<feature type="active site" description="Charge relay system" evidence="8">
    <location>
        <position position="355"/>
    </location>
</feature>
<dbReference type="PANTHER" id="PTHR11005">
    <property type="entry name" value="LYSOSOMAL ACID LIPASE-RELATED"/>
    <property type="match status" value="1"/>
</dbReference>
<evidence type="ECO:0000256" key="3">
    <source>
        <dbReference type="ARBA" id="ARBA00022801"/>
    </source>
</evidence>
<feature type="domain" description="Partial AB-hydrolase lipase" evidence="10">
    <location>
        <begin position="44"/>
        <end position="104"/>
    </location>
</feature>
<dbReference type="Pfam" id="PF04083">
    <property type="entry name" value="Abhydro_lipase"/>
    <property type="match status" value="1"/>
</dbReference>
<dbReference type="SUPFAM" id="SSF53474">
    <property type="entry name" value="alpha/beta-Hydrolases"/>
    <property type="match status" value="1"/>
</dbReference>
<evidence type="ECO:0000256" key="4">
    <source>
        <dbReference type="ARBA" id="ARBA00022963"/>
    </source>
</evidence>
<protein>
    <recommendedName>
        <fullName evidence="7">Lipase</fullName>
    </recommendedName>
</protein>
<feature type="signal peptide" evidence="9">
    <location>
        <begin position="1"/>
        <end position="18"/>
    </location>
</feature>
<organism evidence="11 12">
    <name type="scientific">Aquatica leii</name>
    <dbReference type="NCBI Taxonomy" id="1421715"/>
    <lineage>
        <taxon>Eukaryota</taxon>
        <taxon>Metazoa</taxon>
        <taxon>Ecdysozoa</taxon>
        <taxon>Arthropoda</taxon>
        <taxon>Hexapoda</taxon>
        <taxon>Insecta</taxon>
        <taxon>Pterygota</taxon>
        <taxon>Neoptera</taxon>
        <taxon>Endopterygota</taxon>
        <taxon>Coleoptera</taxon>
        <taxon>Polyphaga</taxon>
        <taxon>Elateriformia</taxon>
        <taxon>Elateroidea</taxon>
        <taxon>Lampyridae</taxon>
        <taxon>Luciolinae</taxon>
        <taxon>Aquatica</taxon>
    </lineage>
</organism>
<name>A0AAN7PMZ1_9COLE</name>
<feature type="active site" description="Nucleophile" evidence="8">
    <location>
        <position position="181"/>
    </location>
</feature>
<evidence type="ECO:0000259" key="10">
    <source>
        <dbReference type="Pfam" id="PF04083"/>
    </source>
</evidence>
<proteinExistence type="inferred from homology"/>
<dbReference type="Proteomes" id="UP001353858">
    <property type="component" value="Unassembled WGS sequence"/>
</dbReference>
<dbReference type="InterPro" id="IPR006693">
    <property type="entry name" value="AB_hydrolase_lipase"/>
</dbReference>
<dbReference type="AlphaFoldDB" id="A0AAN7PMZ1"/>
<evidence type="ECO:0000256" key="1">
    <source>
        <dbReference type="ARBA" id="ARBA00010701"/>
    </source>
</evidence>
<evidence type="ECO:0000313" key="11">
    <source>
        <dbReference type="EMBL" id="KAK4886631.1"/>
    </source>
</evidence>
<dbReference type="InterPro" id="IPR025483">
    <property type="entry name" value="Lipase_euk"/>
</dbReference>
<dbReference type="InterPro" id="IPR029058">
    <property type="entry name" value="AB_hydrolase_fold"/>
</dbReference>
<evidence type="ECO:0000313" key="12">
    <source>
        <dbReference type="Proteomes" id="UP001353858"/>
    </source>
</evidence>
<feature type="chain" id="PRO_5042928062" description="Lipase" evidence="9">
    <location>
        <begin position="19"/>
        <end position="410"/>
    </location>
</feature>